<organism evidence="2 3">
    <name type="scientific">Candidatus Blautia merdavium</name>
    <dbReference type="NCBI Taxonomy" id="2838494"/>
    <lineage>
        <taxon>Bacteria</taxon>
        <taxon>Bacillati</taxon>
        <taxon>Bacillota</taxon>
        <taxon>Clostridia</taxon>
        <taxon>Lachnospirales</taxon>
        <taxon>Lachnospiraceae</taxon>
        <taxon>Blautia</taxon>
    </lineage>
</organism>
<dbReference type="EMBL" id="DWVZ01000039">
    <property type="protein sequence ID" value="HJC62625.1"/>
    <property type="molecule type" value="Genomic_DNA"/>
</dbReference>
<dbReference type="Proteomes" id="UP000823886">
    <property type="component" value="Unassembled WGS sequence"/>
</dbReference>
<dbReference type="Pfam" id="PF07179">
    <property type="entry name" value="SseB"/>
    <property type="match status" value="1"/>
</dbReference>
<dbReference type="AlphaFoldDB" id="A0A9D2PNX9"/>
<reference evidence="2" key="1">
    <citation type="journal article" date="2021" name="PeerJ">
        <title>Extensive microbial diversity within the chicken gut microbiome revealed by metagenomics and culture.</title>
        <authorList>
            <person name="Gilroy R."/>
            <person name="Ravi A."/>
            <person name="Getino M."/>
            <person name="Pursley I."/>
            <person name="Horton D.L."/>
            <person name="Alikhan N.F."/>
            <person name="Baker D."/>
            <person name="Gharbi K."/>
            <person name="Hall N."/>
            <person name="Watson M."/>
            <person name="Adriaenssens E.M."/>
            <person name="Foster-Nyarko E."/>
            <person name="Jarju S."/>
            <person name="Secka A."/>
            <person name="Antonio M."/>
            <person name="Oren A."/>
            <person name="Chaudhuri R.R."/>
            <person name="La Ragione R."/>
            <person name="Hildebrand F."/>
            <person name="Pallen M.J."/>
        </authorList>
    </citation>
    <scope>NUCLEOTIDE SEQUENCE</scope>
    <source>
        <strain evidence="2">ChiBcec2-3848</strain>
    </source>
</reference>
<name>A0A9D2PNX9_9FIRM</name>
<gene>
    <name evidence="2" type="ORF">H9753_03270</name>
</gene>
<proteinExistence type="predicted"/>
<evidence type="ECO:0000259" key="1">
    <source>
        <dbReference type="Pfam" id="PF07179"/>
    </source>
</evidence>
<evidence type="ECO:0000313" key="2">
    <source>
        <dbReference type="EMBL" id="HJC62625.1"/>
    </source>
</evidence>
<comment type="caution">
    <text evidence="2">The sequence shown here is derived from an EMBL/GenBank/DDBJ whole genome shotgun (WGS) entry which is preliminary data.</text>
</comment>
<sequence>MENTRLEIIKKIQTLPEVYTIFSRATRQPFVICDQESFNDQVWIFETKEDLEEKAKPLAEMKNPVAAIKVENKSFLSFYTTLYTLGVNSVVFYPKGEDRIELDLEEIVKKPDFSKLPEEKRPLMNPQLQLCGIYFMQEFRRGGKIEEKENLVELEEELAANLVKSRFLLAVQKKEENSPENKNVQVPYIKNKEGDVFQPVFTDPEEFRKFNRENKLQALLVSFDNLEKLIIPVAKGIVVNPQGFNLIVPKDNLKNLKKRFEPVQG</sequence>
<reference evidence="2" key="2">
    <citation type="submission" date="2021-04" db="EMBL/GenBank/DDBJ databases">
        <authorList>
            <person name="Gilroy R."/>
        </authorList>
    </citation>
    <scope>NUCLEOTIDE SEQUENCE</scope>
    <source>
        <strain evidence="2">ChiBcec2-3848</strain>
    </source>
</reference>
<dbReference type="InterPro" id="IPR009839">
    <property type="entry name" value="SseB_N"/>
</dbReference>
<protein>
    <submittedName>
        <fullName evidence="2">SseB family protein</fullName>
    </submittedName>
</protein>
<evidence type="ECO:0000313" key="3">
    <source>
        <dbReference type="Proteomes" id="UP000823886"/>
    </source>
</evidence>
<accession>A0A9D2PNX9</accession>
<feature type="domain" description="SseB protein N-terminal" evidence="1">
    <location>
        <begin position="156"/>
        <end position="251"/>
    </location>
</feature>